<dbReference type="Proteomes" id="UP000266188">
    <property type="component" value="Unassembled WGS sequence"/>
</dbReference>
<comment type="caution">
    <text evidence="2">The sequence shown here is derived from an EMBL/GenBank/DDBJ whole genome shotgun (WGS) entry which is preliminary data.</text>
</comment>
<name>A0A3A3AA05_9EURO</name>
<dbReference type="EMBL" id="MVGC01000014">
    <property type="protein sequence ID" value="RJE26825.1"/>
    <property type="molecule type" value="Genomic_DNA"/>
</dbReference>
<keyword evidence="3" id="KW-1185">Reference proteome</keyword>
<evidence type="ECO:0000256" key="1">
    <source>
        <dbReference type="SAM" id="MobiDB-lite"/>
    </source>
</evidence>
<gene>
    <name evidence="2" type="ORF">PHISCL_00850</name>
</gene>
<feature type="region of interest" description="Disordered" evidence="1">
    <location>
        <begin position="1"/>
        <end position="20"/>
    </location>
</feature>
<feature type="compositionally biased region" description="Basic and acidic residues" evidence="1">
    <location>
        <begin position="1"/>
        <end position="12"/>
    </location>
</feature>
<evidence type="ECO:0000313" key="3">
    <source>
        <dbReference type="Proteomes" id="UP000266188"/>
    </source>
</evidence>
<organism evidence="2 3">
    <name type="scientific">Aspergillus sclerotialis</name>
    <dbReference type="NCBI Taxonomy" id="2070753"/>
    <lineage>
        <taxon>Eukaryota</taxon>
        <taxon>Fungi</taxon>
        <taxon>Dikarya</taxon>
        <taxon>Ascomycota</taxon>
        <taxon>Pezizomycotina</taxon>
        <taxon>Eurotiomycetes</taxon>
        <taxon>Eurotiomycetidae</taxon>
        <taxon>Eurotiales</taxon>
        <taxon>Aspergillaceae</taxon>
        <taxon>Aspergillus</taxon>
        <taxon>Aspergillus subgen. Polypaecilum</taxon>
    </lineage>
</organism>
<sequence>MEAFKETDKPESLEPTQQELSSALQEARAYWHNLGQHAVAQYKKGIPPQSVAPQELLKHAPSIPDCHVDEYLSPLDIFQSTGVLFVKARVTWSVPEEGDCGVCEKHKIRPAALPTGIRQPASIRLGNDNFCVKSDQEDVSSRQNMVGVLALGWLYIFSAEIVERGLQKNATMVYTNSRAEITSLEDDFHDVIDIGDVDQETARWWTAILAPEQGWKATVFQADHEDPFVSP</sequence>
<dbReference type="AlphaFoldDB" id="A0A3A3AA05"/>
<dbReference type="OrthoDB" id="3549294at2759"/>
<evidence type="ECO:0000313" key="2">
    <source>
        <dbReference type="EMBL" id="RJE26825.1"/>
    </source>
</evidence>
<accession>A0A3A3AA05</accession>
<reference evidence="3" key="1">
    <citation type="submission" date="2017-02" db="EMBL/GenBank/DDBJ databases">
        <authorList>
            <person name="Tafer H."/>
            <person name="Lopandic K."/>
        </authorList>
    </citation>
    <scope>NUCLEOTIDE SEQUENCE [LARGE SCALE GENOMIC DNA]</scope>
    <source>
        <strain evidence="3">CBS 366.77</strain>
    </source>
</reference>
<protein>
    <submittedName>
        <fullName evidence="2">Uncharacterized protein</fullName>
    </submittedName>
</protein>
<proteinExistence type="predicted"/>